<comment type="similarity">
    <text evidence="3 11">Belongs to the NadD family.</text>
</comment>
<name>A0A1G6A9E3_9HYPH</name>
<keyword evidence="8 11" id="KW-0067">ATP-binding</keyword>
<proteinExistence type="inferred from homology"/>
<dbReference type="InterPro" id="IPR004821">
    <property type="entry name" value="Cyt_trans-like"/>
</dbReference>
<dbReference type="STRING" id="665467.SAMN02982931_00330"/>
<keyword evidence="9 11" id="KW-0520">NAD</keyword>
<gene>
    <name evidence="11" type="primary">nadD</name>
    <name evidence="13" type="ORF">SAMN02982931_00330</name>
</gene>
<dbReference type="SUPFAM" id="SSF52374">
    <property type="entry name" value="Nucleotidylyl transferase"/>
    <property type="match status" value="1"/>
</dbReference>
<evidence type="ECO:0000313" key="13">
    <source>
        <dbReference type="EMBL" id="SDB04956.1"/>
    </source>
</evidence>
<dbReference type="CDD" id="cd02165">
    <property type="entry name" value="NMNAT"/>
    <property type="match status" value="1"/>
</dbReference>
<evidence type="ECO:0000256" key="8">
    <source>
        <dbReference type="ARBA" id="ARBA00022840"/>
    </source>
</evidence>
<evidence type="ECO:0000259" key="12">
    <source>
        <dbReference type="Pfam" id="PF01467"/>
    </source>
</evidence>
<sequence>MKIGLFGGSFDPPHDGHREVSLVAMRALGLDQVWWLVSPRNPLKPNAPSQDQARRIAAARKLANHPRIKVTGVEAALGTTYTAETLRRLSERLEDVDLVWMMGADNLATFHHWRDWRGIAATVPIAVFNRPGLALKALSSPAAKALARGRIPHAMAAKLPEMPPPAWVFLPSPHIPLSSTLLRERRRTS</sequence>
<dbReference type="GO" id="GO:0005524">
    <property type="term" value="F:ATP binding"/>
    <property type="evidence" value="ECO:0007669"/>
    <property type="project" value="UniProtKB-KW"/>
</dbReference>
<dbReference type="PANTHER" id="PTHR39321">
    <property type="entry name" value="NICOTINATE-NUCLEOTIDE ADENYLYLTRANSFERASE-RELATED"/>
    <property type="match status" value="1"/>
</dbReference>
<protein>
    <recommendedName>
        <fullName evidence="11">Probable nicotinate-nucleotide adenylyltransferase</fullName>
        <ecNumber evidence="11">2.7.7.18</ecNumber>
    </recommendedName>
    <alternativeName>
        <fullName evidence="11">Deamido-NAD(+) diphosphorylase</fullName>
    </alternativeName>
    <alternativeName>
        <fullName evidence="11">Deamido-NAD(+) pyrophosphorylase</fullName>
    </alternativeName>
    <alternativeName>
        <fullName evidence="11">Nicotinate mononucleotide adenylyltransferase</fullName>
        <shortName evidence="11">NaMN adenylyltransferase</shortName>
    </alternativeName>
</protein>
<dbReference type="NCBIfam" id="NF000845">
    <property type="entry name" value="PRK00071.2-4"/>
    <property type="match status" value="1"/>
</dbReference>
<dbReference type="GO" id="GO:0004515">
    <property type="term" value="F:nicotinate-nucleotide adenylyltransferase activity"/>
    <property type="evidence" value="ECO:0007669"/>
    <property type="project" value="UniProtKB-UniRule"/>
</dbReference>
<keyword evidence="6 11" id="KW-0548">Nucleotidyltransferase</keyword>
<evidence type="ECO:0000256" key="2">
    <source>
        <dbReference type="ARBA" id="ARBA00005019"/>
    </source>
</evidence>
<evidence type="ECO:0000256" key="10">
    <source>
        <dbReference type="ARBA" id="ARBA00048721"/>
    </source>
</evidence>
<dbReference type="NCBIfam" id="TIGR00482">
    <property type="entry name" value="nicotinate (nicotinamide) nucleotide adenylyltransferase"/>
    <property type="match status" value="1"/>
</dbReference>
<evidence type="ECO:0000256" key="11">
    <source>
        <dbReference type="HAMAP-Rule" id="MF_00244"/>
    </source>
</evidence>
<keyword evidence="14" id="KW-1185">Reference proteome</keyword>
<evidence type="ECO:0000256" key="6">
    <source>
        <dbReference type="ARBA" id="ARBA00022695"/>
    </source>
</evidence>
<dbReference type="Pfam" id="PF01467">
    <property type="entry name" value="CTP_transf_like"/>
    <property type="match status" value="1"/>
</dbReference>
<accession>A0A1G6A9E3</accession>
<keyword evidence="4 11" id="KW-0662">Pyridine nucleotide biosynthesis</keyword>
<dbReference type="EC" id="2.7.7.18" evidence="11"/>
<evidence type="ECO:0000256" key="4">
    <source>
        <dbReference type="ARBA" id="ARBA00022642"/>
    </source>
</evidence>
<feature type="domain" description="Cytidyltransferase-like" evidence="12">
    <location>
        <begin position="5"/>
        <end position="185"/>
    </location>
</feature>
<comment type="pathway">
    <text evidence="2 11">Cofactor biosynthesis; NAD(+) biosynthesis; deamido-NAD(+) from nicotinate D-ribonucleotide: step 1/1.</text>
</comment>
<dbReference type="GO" id="GO:0009435">
    <property type="term" value="P:NAD+ biosynthetic process"/>
    <property type="evidence" value="ECO:0007669"/>
    <property type="project" value="UniProtKB-UniRule"/>
</dbReference>
<organism evidence="13 14">
    <name type="scientific">Bauldia litoralis</name>
    <dbReference type="NCBI Taxonomy" id="665467"/>
    <lineage>
        <taxon>Bacteria</taxon>
        <taxon>Pseudomonadati</taxon>
        <taxon>Pseudomonadota</taxon>
        <taxon>Alphaproteobacteria</taxon>
        <taxon>Hyphomicrobiales</taxon>
        <taxon>Kaistiaceae</taxon>
        <taxon>Bauldia</taxon>
    </lineage>
</organism>
<evidence type="ECO:0000256" key="1">
    <source>
        <dbReference type="ARBA" id="ARBA00002324"/>
    </source>
</evidence>
<dbReference type="UniPathway" id="UPA00253">
    <property type="reaction ID" value="UER00332"/>
</dbReference>
<dbReference type="HAMAP" id="MF_00244">
    <property type="entry name" value="NaMN_adenylyltr"/>
    <property type="match status" value="1"/>
</dbReference>
<keyword evidence="5 11" id="KW-0808">Transferase</keyword>
<dbReference type="AlphaFoldDB" id="A0A1G6A9E3"/>
<reference evidence="13 14" key="1">
    <citation type="submission" date="2016-10" db="EMBL/GenBank/DDBJ databases">
        <authorList>
            <person name="de Groot N.N."/>
        </authorList>
    </citation>
    <scope>NUCLEOTIDE SEQUENCE [LARGE SCALE GENOMIC DNA]</scope>
    <source>
        <strain evidence="13 14">ATCC 35022</strain>
    </source>
</reference>
<comment type="function">
    <text evidence="1 11">Catalyzes the reversible adenylation of nicotinate mononucleotide (NaMN) to nicotinic acid adenine dinucleotide (NaAD).</text>
</comment>
<dbReference type="InterPro" id="IPR005248">
    <property type="entry name" value="NadD/NMNAT"/>
</dbReference>
<dbReference type="EMBL" id="FMXQ01000001">
    <property type="protein sequence ID" value="SDB04956.1"/>
    <property type="molecule type" value="Genomic_DNA"/>
</dbReference>
<dbReference type="Proteomes" id="UP000199071">
    <property type="component" value="Unassembled WGS sequence"/>
</dbReference>
<dbReference type="Gene3D" id="3.40.50.620">
    <property type="entry name" value="HUPs"/>
    <property type="match status" value="1"/>
</dbReference>
<evidence type="ECO:0000256" key="5">
    <source>
        <dbReference type="ARBA" id="ARBA00022679"/>
    </source>
</evidence>
<dbReference type="InterPro" id="IPR014729">
    <property type="entry name" value="Rossmann-like_a/b/a_fold"/>
</dbReference>
<comment type="catalytic activity">
    <reaction evidence="10 11">
        <text>nicotinate beta-D-ribonucleotide + ATP + H(+) = deamido-NAD(+) + diphosphate</text>
        <dbReference type="Rhea" id="RHEA:22860"/>
        <dbReference type="ChEBI" id="CHEBI:15378"/>
        <dbReference type="ChEBI" id="CHEBI:30616"/>
        <dbReference type="ChEBI" id="CHEBI:33019"/>
        <dbReference type="ChEBI" id="CHEBI:57502"/>
        <dbReference type="ChEBI" id="CHEBI:58437"/>
        <dbReference type="EC" id="2.7.7.18"/>
    </reaction>
</comment>
<dbReference type="NCBIfam" id="NF000843">
    <property type="entry name" value="PRK00071.2-2"/>
    <property type="match status" value="1"/>
</dbReference>
<evidence type="ECO:0000256" key="9">
    <source>
        <dbReference type="ARBA" id="ARBA00023027"/>
    </source>
</evidence>
<evidence type="ECO:0000256" key="3">
    <source>
        <dbReference type="ARBA" id="ARBA00009014"/>
    </source>
</evidence>
<keyword evidence="7 11" id="KW-0547">Nucleotide-binding</keyword>
<evidence type="ECO:0000313" key="14">
    <source>
        <dbReference type="Proteomes" id="UP000199071"/>
    </source>
</evidence>
<dbReference type="PANTHER" id="PTHR39321:SF3">
    <property type="entry name" value="PHOSPHOPANTETHEINE ADENYLYLTRANSFERASE"/>
    <property type="match status" value="1"/>
</dbReference>
<evidence type="ECO:0000256" key="7">
    <source>
        <dbReference type="ARBA" id="ARBA00022741"/>
    </source>
</evidence>